<gene>
    <name evidence="2" type="ORF">DPMN_184108</name>
</gene>
<feature type="compositionally biased region" description="Basic and acidic residues" evidence="1">
    <location>
        <begin position="24"/>
        <end position="40"/>
    </location>
</feature>
<evidence type="ECO:0000313" key="3">
    <source>
        <dbReference type="Proteomes" id="UP000828390"/>
    </source>
</evidence>
<dbReference type="AlphaFoldDB" id="A0A9D4I7K4"/>
<reference evidence="2" key="1">
    <citation type="journal article" date="2019" name="bioRxiv">
        <title>The Genome of the Zebra Mussel, Dreissena polymorpha: A Resource for Invasive Species Research.</title>
        <authorList>
            <person name="McCartney M.A."/>
            <person name="Auch B."/>
            <person name="Kono T."/>
            <person name="Mallez S."/>
            <person name="Zhang Y."/>
            <person name="Obille A."/>
            <person name="Becker A."/>
            <person name="Abrahante J.E."/>
            <person name="Garbe J."/>
            <person name="Badalamenti J.P."/>
            <person name="Herman A."/>
            <person name="Mangelson H."/>
            <person name="Liachko I."/>
            <person name="Sullivan S."/>
            <person name="Sone E.D."/>
            <person name="Koren S."/>
            <person name="Silverstein K.A.T."/>
            <person name="Beckman K.B."/>
            <person name="Gohl D.M."/>
        </authorList>
    </citation>
    <scope>NUCLEOTIDE SEQUENCE</scope>
    <source>
        <strain evidence="2">Duluth1</strain>
        <tissue evidence="2">Whole animal</tissue>
    </source>
</reference>
<dbReference type="Proteomes" id="UP000828390">
    <property type="component" value="Unassembled WGS sequence"/>
</dbReference>
<reference evidence="2" key="2">
    <citation type="submission" date="2020-11" db="EMBL/GenBank/DDBJ databases">
        <authorList>
            <person name="McCartney M.A."/>
            <person name="Auch B."/>
            <person name="Kono T."/>
            <person name="Mallez S."/>
            <person name="Becker A."/>
            <person name="Gohl D.M."/>
            <person name="Silverstein K.A.T."/>
            <person name="Koren S."/>
            <person name="Bechman K.B."/>
            <person name="Herman A."/>
            <person name="Abrahante J.E."/>
            <person name="Garbe J."/>
        </authorList>
    </citation>
    <scope>NUCLEOTIDE SEQUENCE</scope>
    <source>
        <strain evidence="2">Duluth1</strain>
        <tissue evidence="2">Whole animal</tissue>
    </source>
</reference>
<organism evidence="2 3">
    <name type="scientific">Dreissena polymorpha</name>
    <name type="common">Zebra mussel</name>
    <name type="synonym">Mytilus polymorpha</name>
    <dbReference type="NCBI Taxonomy" id="45954"/>
    <lineage>
        <taxon>Eukaryota</taxon>
        <taxon>Metazoa</taxon>
        <taxon>Spiralia</taxon>
        <taxon>Lophotrochozoa</taxon>
        <taxon>Mollusca</taxon>
        <taxon>Bivalvia</taxon>
        <taxon>Autobranchia</taxon>
        <taxon>Heteroconchia</taxon>
        <taxon>Euheterodonta</taxon>
        <taxon>Imparidentia</taxon>
        <taxon>Neoheterodontei</taxon>
        <taxon>Myida</taxon>
        <taxon>Dreissenoidea</taxon>
        <taxon>Dreissenidae</taxon>
        <taxon>Dreissena</taxon>
    </lineage>
</organism>
<accession>A0A9D4I7K4</accession>
<dbReference type="EMBL" id="JAIWYP010000010">
    <property type="protein sequence ID" value="KAH3749607.1"/>
    <property type="molecule type" value="Genomic_DNA"/>
</dbReference>
<protein>
    <submittedName>
        <fullName evidence="2">Uncharacterized protein</fullName>
    </submittedName>
</protein>
<comment type="caution">
    <text evidence="2">The sequence shown here is derived from an EMBL/GenBank/DDBJ whole genome shotgun (WGS) entry which is preliminary data.</text>
</comment>
<evidence type="ECO:0000256" key="1">
    <source>
        <dbReference type="SAM" id="MobiDB-lite"/>
    </source>
</evidence>
<name>A0A9D4I7K4_DREPO</name>
<sequence length="57" mass="6487">MDEVKLQKRQLLAKSIRQQQMAKPRTERNLLLASRDDELNKTTPQRNPGVGGLLSQS</sequence>
<evidence type="ECO:0000313" key="2">
    <source>
        <dbReference type="EMBL" id="KAH3749607.1"/>
    </source>
</evidence>
<feature type="region of interest" description="Disordered" evidence="1">
    <location>
        <begin position="15"/>
        <end position="57"/>
    </location>
</feature>
<proteinExistence type="predicted"/>
<keyword evidence="3" id="KW-1185">Reference proteome</keyword>